<dbReference type="GO" id="GO:0008331">
    <property type="term" value="F:high voltage-gated calcium channel activity"/>
    <property type="evidence" value="ECO:0007669"/>
    <property type="project" value="TreeGrafter"/>
</dbReference>
<evidence type="ECO:0000256" key="13">
    <source>
        <dbReference type="ARBA" id="ARBA00023157"/>
    </source>
</evidence>
<feature type="transmembrane region" description="Helical" evidence="21">
    <location>
        <begin position="1230"/>
        <end position="1248"/>
    </location>
</feature>
<dbReference type="InterPro" id="IPR031649">
    <property type="entry name" value="GPHH_dom"/>
</dbReference>
<keyword evidence="6 17" id="KW-0479">Metal-binding</keyword>
<feature type="transmembrane region" description="Helical" evidence="21">
    <location>
        <begin position="815"/>
        <end position="837"/>
    </location>
</feature>
<evidence type="ECO:0000256" key="5">
    <source>
        <dbReference type="ARBA" id="ARBA00022692"/>
    </source>
</evidence>
<accession>A0A8C1TC99</accession>
<keyword evidence="8 17" id="KW-0106">Calcium</keyword>
<evidence type="ECO:0000256" key="2">
    <source>
        <dbReference type="ARBA" id="ARBA00022448"/>
    </source>
</evidence>
<comment type="subcellular location">
    <subcellularLocation>
        <location evidence="1 19">Membrane</location>
        <topology evidence="1 19">Multi-pass membrane protein</topology>
    </subcellularLocation>
</comment>
<evidence type="ECO:0000256" key="17">
    <source>
        <dbReference type="PIRSR" id="PIRSR602077-1"/>
    </source>
</evidence>
<name>A0A8C1TC99_CYPCA</name>
<dbReference type="FunFam" id="1.20.120.350:FF:000010">
    <property type="entry name" value="Voltage-dependent L-type calcium channel subunit alpha"/>
    <property type="match status" value="1"/>
</dbReference>
<feature type="transmembrane region" description="Helical" evidence="21">
    <location>
        <begin position="1122"/>
        <end position="1143"/>
    </location>
</feature>
<keyword evidence="4 19" id="KW-0107">Calcium channel</keyword>
<feature type="transmembrane region" description="Helical" evidence="21">
    <location>
        <begin position="132"/>
        <end position="149"/>
    </location>
</feature>
<evidence type="ECO:0000256" key="10">
    <source>
        <dbReference type="ARBA" id="ARBA00022989"/>
    </source>
</evidence>
<dbReference type="Pfam" id="PF00520">
    <property type="entry name" value="Ion_trans"/>
    <property type="match status" value="4"/>
</dbReference>
<keyword evidence="9 19" id="KW-0851">Voltage-gated channel</keyword>
<feature type="domain" description="Voltage-dependent calcium channel alpha-1 subunit IQ" evidence="22">
    <location>
        <begin position="1475"/>
        <end position="1509"/>
    </location>
</feature>
<feature type="transmembrane region" description="Helical" evidence="21">
    <location>
        <begin position="62"/>
        <end position="81"/>
    </location>
</feature>
<feature type="glycosylation site" description="N-linked (GlcNAc...) asparagine" evidence="18">
    <location>
        <position position="265"/>
    </location>
</feature>
<dbReference type="InterPro" id="IPR005821">
    <property type="entry name" value="Ion_trans_dom"/>
</dbReference>
<keyword evidence="13" id="KW-1015">Disulfide bond</keyword>
<evidence type="ECO:0000313" key="23">
    <source>
        <dbReference type="Ensembl" id="ENSCCRP00015019649.1"/>
    </source>
</evidence>
<feature type="transmembrane region" description="Helical" evidence="21">
    <location>
        <begin position="286"/>
        <end position="307"/>
    </location>
</feature>
<dbReference type="InterPro" id="IPR005446">
    <property type="entry name" value="VDCC_L_a1su"/>
</dbReference>
<dbReference type="PRINTS" id="PR00167">
    <property type="entry name" value="CACHANNEL"/>
</dbReference>
<dbReference type="PANTHER" id="PTHR45628">
    <property type="entry name" value="VOLTAGE-DEPENDENT CALCIUM CHANNEL TYPE A SUBUNIT ALPHA-1"/>
    <property type="match status" value="1"/>
</dbReference>
<evidence type="ECO:0000256" key="9">
    <source>
        <dbReference type="ARBA" id="ARBA00022882"/>
    </source>
</evidence>
<sequence length="1715" mass="195151">MNRTETLNSTTSSTGTQKKKSQHVKKQVQGSNQVQRAPRALFCLKLNNPIRRAALHLVEWKPFDIFILLAIFANCVALGVSKPFPEDDSNATNHDLEQVEYVFLIIFTVETFLKILAYGLVMHPSSYIRNGWNLLDFVIVIVGLFSVVLETATHKSGETTSHTPGKPGGLDVKALRAFRVLRPLRLVSGVPSLQIVLNSIMKAMVPLLHISLLVLFVIIIYAIIGLELFIGRMHRTCYFIGTDNYADDDPVPCAYAGHGRQCAANGSECRGKWDGPNGGITNFDNFFFAMLTVFQCITMEGWTDVLYWMNDAIGFELPWVYFVSLVIFGSFFVLNLVLGVLSGEFSKEREKAKARGDFQKLREKQQMEEDLCGYMDWITQAEDIDEFDEDGNRPSLPASETASENTENIDEEHTDCCGLVFFCLCVCLLSRALRRWNRCIRRNCRTAVKSVTFYWLVLILVFLNTALSASEHYNQPDWLTDVQDIANKVLLSLFTVEMLLKMYSLGLQAYFVAFFNRFDCFVVCGGILETVLVEMEIMPPLGISVLRCVRLLRIFKVTRHWTALSNLVASLLNSMKSIASLLLLLFLFLIIFALLGMQLFGGKFNFDETQTKRSTFDSFPQALLTCFQILTGEDWNVVMYDGIMAYGGPVFPGMIVCLYFVILFICGNCILFCLKPIFIGLLCFHFVYLISSTKRQHFYSFILIIFINKLDCDLINSVSQCITPSLFLSFCFSLLEEGKTQLNVADFAPPKEKVLPIPEGSAFFCLSKTNPIRVGCHTLIHHHIFTNLILVFIILSSISLAAEDPIRAHSFRNNVLGYADYAFTSIFTVEILLKMTVHGAFLHKGSFCRNWFNLLDLLVVSVSLVSFFLHSSAISVVKILRVLRVLRPLRCVCACCVFVAIRTIGNIMIVTTLLQFMFACIGVQLFKGKFYRCTDEAKNTPEQCKGTFVVYKDGDVSHPMVRERIWINSDFNFDNVLMGMMALFTVSTFEGWPALLYKAIDANAENHGPIYNYRVEISIFFIVYIIIIAFFMMNIFVGFVIITFREQGEAEFKNCELDKNQRQCVEYALKAQPLKLYIPKNPVQYKFWSIINSTGFEYIMFVLILLNTITLAVQHYDQSKLFSYVMDILNMVFTGLFTVEMLIKLMALRLRHYFIDAWNSFDALIVVGSVVDIVVTEFSVSSSFTYSSEDSSRVSITFFRLFRVMRLVKLLSKGEGIRTLLWTFVKSLQALPYVALLIAMIFFIYAVIGMQTFGKIAMADHTQINRNNNFQSFPQAVLLLFRCATGEAWQEIMLASLPGKRCDPESDYEPGEEFTCGSNFAIVYFISFFMLCAFLIINLFVAVIMDNFDYLTRDWSILGPHHLDEFKRIWSEYDPEAKGRIKHLDVVALLRTIQPPLGFGKLCPHRVACKVQTNKIHLVCSSSISFSLTTVYLSIFLSEAGNPDQENEELRIIIKKIWKRMKPKILDEVIPPSAEEEVTVGKFYATFLIQDYFRKFRKRKEKVGLEDSENGNPSALQVDLYPSFCILLLVLLNLYKLICTFHCFALFFVHFSGRKASFNIQCLRRQGSSDDLPIPGTYHQNSPPCRARSQVMLQYIIFLVILYSMSSEFDMYRAISHSRSFSFCLPQVLISEGLGLYAKDPKFVAFAKREIADACHMTIDEMESAASDLLSRGGSGESQGFLNHTDMGPIYSDEEPIRSHEEEELADEMTCVTSF</sequence>
<evidence type="ECO:0000256" key="7">
    <source>
        <dbReference type="ARBA" id="ARBA00022737"/>
    </source>
</evidence>
<dbReference type="FunFam" id="1.10.287.70:FF:000107">
    <property type="entry name" value="Voltage-dependent L-type calcium channel subunit alpha"/>
    <property type="match status" value="1"/>
</dbReference>
<dbReference type="Pfam" id="PF16885">
    <property type="entry name" value="CAC1F_C"/>
    <property type="match status" value="2"/>
</dbReference>
<feature type="transmembrane region" description="Helical" evidence="21">
    <location>
        <begin position="207"/>
        <end position="230"/>
    </location>
</feature>
<dbReference type="InterPro" id="IPR027359">
    <property type="entry name" value="Volt_channel_dom_sf"/>
</dbReference>
<dbReference type="Gene3D" id="1.20.120.350">
    <property type="entry name" value="Voltage-gated potassium channels. Chain C"/>
    <property type="match status" value="4"/>
</dbReference>
<feature type="transmembrane region" description="Helical" evidence="21">
    <location>
        <begin position="976"/>
        <end position="997"/>
    </location>
</feature>
<dbReference type="PRINTS" id="PR01630">
    <property type="entry name" value="LVDCCALPHA1"/>
</dbReference>
<comment type="similarity">
    <text evidence="19">Belongs to the calcium channel alpha-1 subunit (TC 1.A.1.11) family.</text>
</comment>
<keyword evidence="10 21" id="KW-1133">Transmembrane helix</keyword>
<dbReference type="GO" id="GO:0046872">
    <property type="term" value="F:metal ion binding"/>
    <property type="evidence" value="ECO:0007669"/>
    <property type="project" value="UniProtKB-KW"/>
</dbReference>
<dbReference type="FunFam" id="1.20.120.350:FF:000001">
    <property type="entry name" value="Voltage-dependent L-type calcium channel subunit alpha"/>
    <property type="match status" value="1"/>
</dbReference>
<feature type="transmembrane region" description="Helical" evidence="21">
    <location>
        <begin position="784"/>
        <end position="803"/>
    </location>
</feature>
<feature type="transmembrane region" description="Helical" evidence="21">
    <location>
        <begin position="319"/>
        <end position="341"/>
    </location>
</feature>
<evidence type="ECO:0000256" key="21">
    <source>
        <dbReference type="SAM" id="Phobius"/>
    </source>
</evidence>
<feature type="region of interest" description="Disordered" evidence="20">
    <location>
        <begin position="1"/>
        <end position="32"/>
    </location>
</feature>
<comment type="function">
    <text evidence="19">Voltage-sensitive calcium channels (VSCC) mediate the entry of calcium ions into excitable cells and are also involved in a variety of calcium-dependent processes, including muscle contraction, hormone or neurotransmitter release, gene expression, cell motility, cell division and cell death.</text>
</comment>
<evidence type="ECO:0000256" key="6">
    <source>
        <dbReference type="ARBA" id="ARBA00022723"/>
    </source>
</evidence>
<keyword evidence="7" id="KW-0677">Repeat</keyword>
<dbReference type="SUPFAM" id="SSF81324">
    <property type="entry name" value="Voltage-gated potassium channels"/>
    <property type="match status" value="4"/>
</dbReference>
<dbReference type="InterPro" id="IPR002077">
    <property type="entry name" value="VDCCAlpha1"/>
</dbReference>
<feature type="transmembrane region" description="Helical" evidence="21">
    <location>
        <begin position="1524"/>
        <end position="1549"/>
    </location>
</feature>
<evidence type="ECO:0000256" key="3">
    <source>
        <dbReference type="ARBA" id="ARBA00022568"/>
    </source>
</evidence>
<evidence type="ECO:0000256" key="4">
    <source>
        <dbReference type="ARBA" id="ARBA00022673"/>
    </source>
</evidence>
<organism evidence="23 24">
    <name type="scientific">Cyprinus carpio</name>
    <name type="common">Common carp</name>
    <dbReference type="NCBI Taxonomy" id="7962"/>
    <lineage>
        <taxon>Eukaryota</taxon>
        <taxon>Metazoa</taxon>
        <taxon>Chordata</taxon>
        <taxon>Craniata</taxon>
        <taxon>Vertebrata</taxon>
        <taxon>Euteleostomi</taxon>
        <taxon>Actinopterygii</taxon>
        <taxon>Neopterygii</taxon>
        <taxon>Teleostei</taxon>
        <taxon>Ostariophysi</taxon>
        <taxon>Cypriniformes</taxon>
        <taxon>Cyprinidae</taxon>
        <taxon>Cyprininae</taxon>
        <taxon>Cyprinus</taxon>
    </lineage>
</organism>
<dbReference type="GO" id="GO:0098703">
    <property type="term" value="P:calcium ion import across plasma membrane"/>
    <property type="evidence" value="ECO:0007669"/>
    <property type="project" value="TreeGrafter"/>
</dbReference>
<dbReference type="FunFam" id="1.20.120.350:FF:000006">
    <property type="entry name" value="Voltage-dependent L-type calcium channel subunit alpha"/>
    <property type="match status" value="1"/>
</dbReference>
<evidence type="ECO:0000256" key="1">
    <source>
        <dbReference type="ARBA" id="ARBA00004141"/>
    </source>
</evidence>
<keyword evidence="14 18" id="KW-0325">Glycoprotein</keyword>
<feature type="transmembrane region" description="Helical" evidence="21">
    <location>
        <begin position="1096"/>
        <end position="1116"/>
    </location>
</feature>
<reference evidence="23" key="1">
    <citation type="submission" date="2025-08" db="UniProtKB">
        <authorList>
            <consortium name="Ensembl"/>
        </authorList>
    </citation>
    <scope>IDENTIFICATION</scope>
</reference>
<feature type="transmembrane region" description="Helical" evidence="21">
    <location>
        <begin position="643"/>
        <end position="665"/>
    </location>
</feature>
<evidence type="ECO:0000256" key="19">
    <source>
        <dbReference type="RuleBase" id="RU003808"/>
    </source>
</evidence>
<dbReference type="Gene3D" id="6.10.250.2500">
    <property type="match status" value="1"/>
</dbReference>
<evidence type="ECO:0000256" key="20">
    <source>
        <dbReference type="SAM" id="MobiDB-lite"/>
    </source>
</evidence>
<dbReference type="FunFam" id="1.10.238.10:FF:000418">
    <property type="entry name" value="Voltage-dependent L-type calcium channel subunit alpha"/>
    <property type="match status" value="1"/>
</dbReference>
<keyword evidence="15" id="KW-0407">Ion channel</keyword>
<feature type="transmembrane region" description="Helical" evidence="21">
    <location>
        <begin position="672"/>
        <end position="691"/>
    </location>
</feature>
<feature type="transmembrane region" description="Helical" evidence="21">
    <location>
        <begin position="489"/>
        <end position="512"/>
    </location>
</feature>
<keyword evidence="3 19" id="KW-0109">Calcium transport</keyword>
<evidence type="ECO:0000256" key="8">
    <source>
        <dbReference type="ARBA" id="ARBA00022837"/>
    </source>
</evidence>
<keyword evidence="12 21" id="KW-0472">Membrane</keyword>
<evidence type="ECO:0000256" key="14">
    <source>
        <dbReference type="ARBA" id="ARBA00023180"/>
    </source>
</evidence>
<feature type="transmembrane region" description="Helical" evidence="21">
    <location>
        <begin position="581"/>
        <end position="600"/>
    </location>
</feature>
<feature type="binding site" evidence="17">
    <location>
        <position position="300"/>
    </location>
    <ligand>
        <name>Ca(2+)</name>
        <dbReference type="ChEBI" id="CHEBI:29108"/>
    </ligand>
</feature>
<dbReference type="InterPro" id="IPR050599">
    <property type="entry name" value="VDCC_alpha-1_subunit"/>
</dbReference>
<comment type="catalytic activity">
    <reaction evidence="16">
        <text>Ca(2+)(in) = Ca(2+)(out)</text>
        <dbReference type="Rhea" id="RHEA:29671"/>
        <dbReference type="ChEBI" id="CHEBI:29108"/>
    </reaction>
</comment>
<dbReference type="Pfam" id="PF08763">
    <property type="entry name" value="Ca_chan_IQ"/>
    <property type="match status" value="1"/>
</dbReference>
<dbReference type="InterPro" id="IPR031688">
    <property type="entry name" value="CAC1F_C"/>
</dbReference>
<keyword evidence="11" id="KW-0406">Ion transport</keyword>
<feature type="transmembrane region" description="Helical" evidence="21">
    <location>
        <begin position="451"/>
        <end position="469"/>
    </location>
</feature>
<dbReference type="PANTHER" id="PTHR45628:SF2">
    <property type="entry name" value="VOLTAGE-DEPENDENT L-TYPE CALCIUM CHANNEL SUBUNIT ALPHA-1F"/>
    <property type="match status" value="1"/>
</dbReference>
<feature type="binding site" evidence="17">
    <location>
        <position position="990"/>
    </location>
    <ligand>
        <name>Ca(2+)</name>
        <dbReference type="ChEBI" id="CHEBI:29108"/>
    </ligand>
</feature>
<keyword evidence="5 21" id="KW-0812">Transmembrane</keyword>
<feature type="transmembrane region" description="Helical" evidence="21">
    <location>
        <begin position="907"/>
        <end position="926"/>
    </location>
</feature>
<dbReference type="Proteomes" id="UP000694700">
    <property type="component" value="Unplaced"/>
</dbReference>
<evidence type="ECO:0000313" key="24">
    <source>
        <dbReference type="Proteomes" id="UP000694700"/>
    </source>
</evidence>
<feature type="transmembrane region" description="Helical" evidence="21">
    <location>
        <begin position="1321"/>
        <end position="1345"/>
    </location>
</feature>
<feature type="transmembrane region" description="Helical" evidence="21">
    <location>
        <begin position="101"/>
        <end position="120"/>
    </location>
</feature>
<dbReference type="Ensembl" id="ENSCCRT00015020355.1">
    <property type="protein sequence ID" value="ENSCCRP00015019649.1"/>
    <property type="gene ID" value="ENSCCRG00015005003.1"/>
</dbReference>
<proteinExistence type="inferred from homology"/>
<evidence type="ECO:0000259" key="22">
    <source>
        <dbReference type="SMART" id="SM01062"/>
    </source>
</evidence>
<dbReference type="InterPro" id="IPR014873">
    <property type="entry name" value="VDCC_a1su_IQ"/>
</dbReference>
<feature type="binding site" evidence="17">
    <location>
        <position position="633"/>
    </location>
    <ligand>
        <name>Ca(2+)</name>
        <dbReference type="ChEBI" id="CHEBI:29108"/>
    </ligand>
</feature>
<dbReference type="FunFam" id="1.20.120.350:FF:000020">
    <property type="entry name" value="Voltage-dependent L-type calcium channel subunit alpha"/>
    <property type="match status" value="1"/>
</dbReference>
<evidence type="ECO:0000256" key="11">
    <source>
        <dbReference type="ARBA" id="ARBA00023065"/>
    </source>
</evidence>
<evidence type="ECO:0000256" key="18">
    <source>
        <dbReference type="PIRSR" id="PIRSR602077-3"/>
    </source>
</evidence>
<dbReference type="FunFam" id="1.10.287.70:FF:000009">
    <property type="entry name" value="Voltage-dependent L-type calcium channel subunit alpha"/>
    <property type="match status" value="1"/>
</dbReference>
<feature type="region of interest" description="Disordered" evidence="20">
    <location>
        <begin position="388"/>
        <end position="407"/>
    </location>
</feature>
<dbReference type="Gene3D" id="6.10.250.2180">
    <property type="match status" value="1"/>
</dbReference>
<dbReference type="Pfam" id="PF16905">
    <property type="entry name" value="GPHH"/>
    <property type="match status" value="1"/>
</dbReference>
<dbReference type="SMART" id="SM01062">
    <property type="entry name" value="Ca_chan_IQ"/>
    <property type="match status" value="1"/>
</dbReference>
<keyword evidence="2" id="KW-0813">Transport</keyword>
<feature type="transmembrane region" description="Helical" evidence="21">
    <location>
        <begin position="857"/>
        <end position="877"/>
    </location>
</feature>
<dbReference type="Gene3D" id="1.10.287.70">
    <property type="match status" value="4"/>
</dbReference>
<protein>
    <recommendedName>
        <fullName evidence="19">Voltage-dependent L-type calcium channel subunit alpha</fullName>
    </recommendedName>
</protein>
<evidence type="ECO:0000256" key="16">
    <source>
        <dbReference type="ARBA" id="ARBA00036634"/>
    </source>
</evidence>
<evidence type="ECO:0000256" key="15">
    <source>
        <dbReference type="ARBA" id="ARBA00023303"/>
    </source>
</evidence>
<dbReference type="Gene3D" id="1.10.238.10">
    <property type="entry name" value="EF-hand"/>
    <property type="match status" value="1"/>
</dbReference>
<feature type="compositionally biased region" description="Basic residues" evidence="20">
    <location>
        <begin position="17"/>
        <end position="26"/>
    </location>
</feature>
<evidence type="ECO:0000256" key="12">
    <source>
        <dbReference type="ARBA" id="ARBA00023136"/>
    </source>
</evidence>
<dbReference type="GO" id="GO:0005891">
    <property type="term" value="C:voltage-gated calcium channel complex"/>
    <property type="evidence" value="ECO:0007669"/>
    <property type="project" value="InterPro"/>
</dbReference>
<feature type="transmembrane region" description="Helical" evidence="21">
    <location>
        <begin position="1017"/>
        <end position="1044"/>
    </location>
</feature>